<dbReference type="Proteomes" id="UP001251528">
    <property type="component" value="Unassembled WGS sequence"/>
</dbReference>
<gene>
    <name evidence="14" type="ORF">QQS21_012083</name>
</gene>
<feature type="region of interest" description="Disordered" evidence="13">
    <location>
        <begin position="265"/>
        <end position="319"/>
    </location>
</feature>
<dbReference type="PANTHER" id="PTHR11954:SF6">
    <property type="entry name" value="MACROPHAGE MIGRATION INHIBITORY FACTOR"/>
    <property type="match status" value="1"/>
</dbReference>
<dbReference type="Pfam" id="PF01187">
    <property type="entry name" value="MIF"/>
    <property type="match status" value="1"/>
</dbReference>
<evidence type="ECO:0000256" key="11">
    <source>
        <dbReference type="ARBA" id="ARBA00041912"/>
    </source>
</evidence>
<evidence type="ECO:0000256" key="9">
    <source>
        <dbReference type="ARBA" id="ARBA00039086"/>
    </source>
</evidence>
<dbReference type="PANTHER" id="PTHR11954">
    <property type="entry name" value="D-DOPACHROME DECARBOXYLASE"/>
    <property type="match status" value="1"/>
</dbReference>
<comment type="caution">
    <text evidence="14">The sequence shown here is derived from an EMBL/GenBank/DDBJ whole genome shotgun (WGS) entry which is preliminary data.</text>
</comment>
<comment type="catalytic activity">
    <reaction evidence="6">
        <text>3-phenylpyruvate = enol-phenylpyruvate</text>
        <dbReference type="Rhea" id="RHEA:17097"/>
        <dbReference type="ChEBI" id="CHEBI:16815"/>
        <dbReference type="ChEBI" id="CHEBI:18005"/>
        <dbReference type="EC" id="5.3.2.1"/>
    </reaction>
</comment>
<evidence type="ECO:0000256" key="7">
    <source>
        <dbReference type="ARBA" id="ARBA00036823"/>
    </source>
</evidence>
<dbReference type="EMBL" id="JASWJB010000465">
    <property type="protein sequence ID" value="KAK2590237.1"/>
    <property type="molecule type" value="Genomic_DNA"/>
</dbReference>
<dbReference type="GO" id="GO:0050178">
    <property type="term" value="F:phenylpyruvate tautomerase activity"/>
    <property type="evidence" value="ECO:0007669"/>
    <property type="project" value="UniProtKB-EC"/>
</dbReference>
<accession>A0AAJ0CCX5</accession>
<evidence type="ECO:0000256" key="12">
    <source>
        <dbReference type="ARBA" id="ARBA00042730"/>
    </source>
</evidence>
<name>A0AAJ0CCX5_9HYPO</name>
<evidence type="ECO:0000313" key="15">
    <source>
        <dbReference type="Proteomes" id="UP001251528"/>
    </source>
</evidence>
<keyword evidence="15" id="KW-1185">Reference proteome</keyword>
<evidence type="ECO:0000256" key="13">
    <source>
        <dbReference type="SAM" id="MobiDB-lite"/>
    </source>
</evidence>
<keyword evidence="3" id="KW-0202">Cytokine</keyword>
<dbReference type="AlphaFoldDB" id="A0AAJ0CCX5"/>
<sequence>MTDTSPLTSQRSAPSAEAIYLANHIVNDASRRTPSPQPFFSDRRSSQHLRRSNLEPVIEGEIRHTDNRRHTLSLARDATETLPGSNLAKLRVPSSTVPPPPVSSSYRRDAIIRNESALLVEVKTNVVITNEYLFMNELSYHLSLRYGRPLSSIVVSLQHGMCLLFGGFFDPAYILTVTGLPDQVTPGINKRNVAILQSHLHQAIRVPPSRGLVRFVPIAEGCLNYGGEKLASAMAGPAPLQPFQTGDPQPLRRPASTAAMATNNTGNIQHMVSTKPPPRTTQQKVRDENPGPSDTKTMKKKKSFIPSMFTRSHKDTATT</sequence>
<evidence type="ECO:0000256" key="6">
    <source>
        <dbReference type="ARBA" id="ARBA00036735"/>
    </source>
</evidence>
<evidence type="ECO:0000256" key="5">
    <source>
        <dbReference type="ARBA" id="ARBA00023235"/>
    </source>
</evidence>
<dbReference type="Gene3D" id="3.30.429.10">
    <property type="entry name" value="Macrophage Migration Inhibitory Factor"/>
    <property type="match status" value="1"/>
</dbReference>
<evidence type="ECO:0000313" key="14">
    <source>
        <dbReference type="EMBL" id="KAK2590237.1"/>
    </source>
</evidence>
<protein>
    <recommendedName>
        <fullName evidence="12">L-dopachrome isomerase</fullName>
        <ecNumber evidence="9">5.3.2.1</ecNumber>
        <ecNumber evidence="8">5.3.3.12</ecNumber>
    </recommendedName>
    <alternativeName>
        <fullName evidence="10">L-dopachrome tautomerase</fullName>
    </alternativeName>
    <alternativeName>
        <fullName evidence="11">Phenylpyruvate tautomerase</fullName>
    </alternativeName>
</protein>
<evidence type="ECO:0000256" key="4">
    <source>
        <dbReference type="ARBA" id="ARBA00022525"/>
    </source>
</evidence>
<dbReference type="InterPro" id="IPR014347">
    <property type="entry name" value="Tautomerase/MIF_sf"/>
</dbReference>
<comment type="similarity">
    <text evidence="2">Belongs to the MIF family.</text>
</comment>
<evidence type="ECO:0000256" key="8">
    <source>
        <dbReference type="ARBA" id="ARBA00038932"/>
    </source>
</evidence>
<proteinExistence type="inferred from homology"/>
<dbReference type="EC" id="5.3.2.1" evidence="9"/>
<evidence type="ECO:0000256" key="1">
    <source>
        <dbReference type="ARBA" id="ARBA00004613"/>
    </source>
</evidence>
<keyword evidence="5" id="KW-0413">Isomerase</keyword>
<reference evidence="14" key="1">
    <citation type="submission" date="2023-06" db="EMBL/GenBank/DDBJ databases">
        <title>Conoideocrella luteorostrata (Hypocreales: Clavicipitaceae), a potential biocontrol fungus for elongate hemlock scale in United States Christmas tree production areas.</title>
        <authorList>
            <person name="Barrett H."/>
            <person name="Lovett B."/>
            <person name="Macias A.M."/>
            <person name="Stajich J.E."/>
            <person name="Kasson M.T."/>
        </authorList>
    </citation>
    <scope>NUCLEOTIDE SEQUENCE</scope>
    <source>
        <strain evidence="14">ARSEF 14590</strain>
    </source>
</reference>
<keyword evidence="4" id="KW-0964">Secreted</keyword>
<organism evidence="14 15">
    <name type="scientific">Conoideocrella luteorostrata</name>
    <dbReference type="NCBI Taxonomy" id="1105319"/>
    <lineage>
        <taxon>Eukaryota</taxon>
        <taxon>Fungi</taxon>
        <taxon>Dikarya</taxon>
        <taxon>Ascomycota</taxon>
        <taxon>Pezizomycotina</taxon>
        <taxon>Sordariomycetes</taxon>
        <taxon>Hypocreomycetidae</taxon>
        <taxon>Hypocreales</taxon>
        <taxon>Clavicipitaceae</taxon>
        <taxon>Conoideocrella</taxon>
    </lineage>
</organism>
<dbReference type="InterPro" id="IPR001398">
    <property type="entry name" value="Macrophage_inhib_fac"/>
</dbReference>
<dbReference type="SUPFAM" id="SSF55331">
    <property type="entry name" value="Tautomerase/MIF"/>
    <property type="match status" value="1"/>
</dbReference>
<dbReference type="GO" id="GO:0004167">
    <property type="term" value="F:dopachrome isomerase activity"/>
    <property type="evidence" value="ECO:0007669"/>
    <property type="project" value="UniProtKB-EC"/>
</dbReference>
<evidence type="ECO:0000256" key="2">
    <source>
        <dbReference type="ARBA" id="ARBA00005851"/>
    </source>
</evidence>
<dbReference type="EC" id="5.3.3.12" evidence="8"/>
<comment type="subcellular location">
    <subcellularLocation>
        <location evidence="1">Secreted</location>
    </subcellularLocation>
</comment>
<dbReference type="GO" id="GO:0005576">
    <property type="term" value="C:extracellular region"/>
    <property type="evidence" value="ECO:0007669"/>
    <property type="project" value="UniProtKB-SubCell"/>
</dbReference>
<evidence type="ECO:0000256" key="10">
    <source>
        <dbReference type="ARBA" id="ARBA00041631"/>
    </source>
</evidence>
<feature type="region of interest" description="Disordered" evidence="13">
    <location>
        <begin position="28"/>
        <end position="47"/>
    </location>
</feature>
<comment type="catalytic activity">
    <reaction evidence="7">
        <text>L-dopachrome = 5,6-dihydroxyindole-2-carboxylate</text>
        <dbReference type="Rhea" id="RHEA:13041"/>
        <dbReference type="ChEBI" id="CHEBI:16875"/>
        <dbReference type="ChEBI" id="CHEBI:57509"/>
        <dbReference type="EC" id="5.3.3.12"/>
    </reaction>
</comment>
<evidence type="ECO:0000256" key="3">
    <source>
        <dbReference type="ARBA" id="ARBA00022514"/>
    </source>
</evidence>